<protein>
    <submittedName>
        <fullName evidence="1">Uncharacterized protein</fullName>
    </submittedName>
</protein>
<dbReference type="KEGG" id="msk:MSUIS_06230"/>
<dbReference type="EMBL" id="FQ790233">
    <property type="protein sequence ID" value="CBZ40716.1"/>
    <property type="molecule type" value="Genomic_DNA"/>
</dbReference>
<organism evidence="1 2">
    <name type="scientific">Mycoplasma suis (strain KI_3806)</name>
    <dbReference type="NCBI Taxonomy" id="708248"/>
    <lineage>
        <taxon>Bacteria</taxon>
        <taxon>Bacillati</taxon>
        <taxon>Mycoplasmatota</taxon>
        <taxon>Mollicutes</taxon>
        <taxon>Mycoplasmataceae</taxon>
        <taxon>Mycoplasma</taxon>
    </lineage>
</organism>
<name>F0V235_MYCS3</name>
<gene>
    <name evidence="1" type="ORF">MSUIS_06230</name>
</gene>
<accession>F0V235</accession>
<sequence>MSGRAAKVAALTFFTAATFGGSLYGSTYLFEREEFPWQSLWILKDKVGSEQRIICELPEEIVNKKKKR</sequence>
<dbReference type="Proteomes" id="UP000008645">
    <property type="component" value="Chromosome"/>
</dbReference>
<dbReference type="RefSeq" id="WP_013609318.1">
    <property type="nucleotide sequence ID" value="NC_015153.1"/>
</dbReference>
<proteinExistence type="predicted"/>
<evidence type="ECO:0000313" key="2">
    <source>
        <dbReference type="Proteomes" id="UP000008645"/>
    </source>
</evidence>
<dbReference type="AlphaFoldDB" id="F0V235"/>
<dbReference type="HOGENOM" id="CLU_2789510_0_0_14"/>
<evidence type="ECO:0000313" key="1">
    <source>
        <dbReference type="EMBL" id="CBZ40716.1"/>
    </source>
</evidence>
<reference evidence="1 2" key="1">
    <citation type="journal article" date="2011" name="J. Bacteriol.">
        <title>Complete genome sequence of the hemotrophic Mycoplasma suis strain KI3806.</title>
        <authorList>
            <person name="Oehlerking J."/>
            <person name="Kube M."/>
            <person name="Felder K.M."/>
            <person name="Matter D."/>
            <person name="Wittenbrink M.M."/>
            <person name="Schwarzenbach S."/>
            <person name="Kramer M.M."/>
            <person name="Hoelzle K."/>
            <person name="Hoelzle L.E."/>
        </authorList>
    </citation>
    <scope>NUCLEOTIDE SEQUENCE [LARGE SCALE GENOMIC DNA]</scope>
    <source>
        <strain evidence="2">KI_3806</strain>
    </source>
</reference>